<dbReference type="OrthoDB" id="1190477at2"/>
<keyword evidence="2" id="KW-1185">Reference proteome</keyword>
<dbReference type="Proteomes" id="UP000270620">
    <property type="component" value="Unassembled WGS sequence"/>
</dbReference>
<gene>
    <name evidence="1" type="ORF">EJA19_02545</name>
</gene>
<comment type="caution">
    <text evidence="1">The sequence shown here is derived from an EMBL/GenBank/DDBJ whole genome shotgun (WGS) entry which is preliminary data.</text>
</comment>
<dbReference type="AlphaFoldDB" id="A0A428K5Q9"/>
<evidence type="ECO:0000313" key="1">
    <source>
        <dbReference type="EMBL" id="RSK41778.1"/>
    </source>
</evidence>
<organism evidence="1 2">
    <name type="scientific">Mangrovimonas spongiae</name>
    <dbReference type="NCBI Taxonomy" id="2494697"/>
    <lineage>
        <taxon>Bacteria</taxon>
        <taxon>Pseudomonadati</taxon>
        <taxon>Bacteroidota</taxon>
        <taxon>Flavobacteriia</taxon>
        <taxon>Flavobacteriales</taxon>
        <taxon>Flavobacteriaceae</taxon>
        <taxon>Mangrovimonas</taxon>
    </lineage>
</organism>
<accession>A0A428K5Q9</accession>
<evidence type="ECO:0000313" key="2">
    <source>
        <dbReference type="Proteomes" id="UP000270620"/>
    </source>
</evidence>
<dbReference type="RefSeq" id="WP_125466770.1">
    <property type="nucleotide sequence ID" value="NZ_RWBG01000001.1"/>
</dbReference>
<proteinExistence type="predicted"/>
<dbReference type="EMBL" id="RWBG01000001">
    <property type="protein sequence ID" value="RSK41778.1"/>
    <property type="molecule type" value="Genomic_DNA"/>
</dbReference>
<reference evidence="1 2" key="1">
    <citation type="submission" date="2018-12" db="EMBL/GenBank/DDBJ databases">
        <title>Mangrovimonas spongiae sp. nov., a novel member of the genus Mangrovimonas isolated from marine sponge.</title>
        <authorList>
            <person name="Zhuang L."/>
            <person name="Luo L."/>
        </authorList>
    </citation>
    <scope>NUCLEOTIDE SEQUENCE [LARGE SCALE GENOMIC DNA]</scope>
    <source>
        <strain evidence="1 2">HN-E26</strain>
    </source>
</reference>
<name>A0A428K5Q9_9FLAO</name>
<protein>
    <submittedName>
        <fullName evidence="1">Uncharacterized protein</fullName>
    </submittedName>
</protein>
<sequence>MTSSDQSQTEIGSFEIVNSNYNITIQGTTITVGDNISLLGDVVFNTMNNGDQSIVYMPCDGCNNFISIRFNQETNVISKIIYIEKT</sequence>